<evidence type="ECO:0008006" key="4">
    <source>
        <dbReference type="Google" id="ProtNLM"/>
    </source>
</evidence>
<dbReference type="EMBL" id="CP130319">
    <property type="protein sequence ID" value="WNR44424.1"/>
    <property type="molecule type" value="Genomic_DNA"/>
</dbReference>
<feature type="region of interest" description="Disordered" evidence="1">
    <location>
        <begin position="1"/>
        <end position="46"/>
    </location>
</feature>
<dbReference type="RefSeq" id="WP_314800009.1">
    <property type="nucleotide sequence ID" value="NZ_CP130319.1"/>
</dbReference>
<reference evidence="2" key="1">
    <citation type="submission" date="2022-02" db="EMBL/GenBank/DDBJ databases">
        <title>Paenibacillus sp. MBLB1832 Whole Genome Shotgun Sequencing.</title>
        <authorList>
            <person name="Hwang C.Y."/>
            <person name="Cho E.-S."/>
            <person name="Seo M.-J."/>
        </authorList>
    </citation>
    <scope>NUCLEOTIDE SEQUENCE</scope>
    <source>
        <strain evidence="2">MBLB1832</strain>
    </source>
</reference>
<sequence length="87" mass="9430">MSKHDSSLQSQNPISSAQNSVENVHRAVNHALSHPTAQTTEEAHNAIEKAENSVAQACIQSHSPAVQQAADSLDQEIERLNTLNTFD</sequence>
<feature type="compositionally biased region" description="Polar residues" evidence="1">
    <location>
        <begin position="7"/>
        <end position="22"/>
    </location>
</feature>
<evidence type="ECO:0000256" key="1">
    <source>
        <dbReference type="SAM" id="MobiDB-lite"/>
    </source>
</evidence>
<dbReference type="Proteomes" id="UP001304650">
    <property type="component" value="Chromosome"/>
</dbReference>
<keyword evidence="3" id="KW-1185">Reference proteome</keyword>
<dbReference type="KEGG" id="proo:MJB10_25735"/>
<organism evidence="2 3">
    <name type="scientific">Paenibacillus roseopurpureus</name>
    <dbReference type="NCBI Taxonomy" id="2918901"/>
    <lineage>
        <taxon>Bacteria</taxon>
        <taxon>Bacillati</taxon>
        <taxon>Bacillota</taxon>
        <taxon>Bacilli</taxon>
        <taxon>Bacillales</taxon>
        <taxon>Paenibacillaceae</taxon>
        <taxon>Paenibacillus</taxon>
    </lineage>
</organism>
<accession>A0AA96LQZ8</accession>
<evidence type="ECO:0000313" key="2">
    <source>
        <dbReference type="EMBL" id="WNR44424.1"/>
    </source>
</evidence>
<protein>
    <recommendedName>
        <fullName evidence="4">DUF2564 domain-containing protein</fullName>
    </recommendedName>
</protein>
<evidence type="ECO:0000313" key="3">
    <source>
        <dbReference type="Proteomes" id="UP001304650"/>
    </source>
</evidence>
<name>A0AA96LQZ8_9BACL</name>
<proteinExistence type="predicted"/>
<gene>
    <name evidence="2" type="ORF">MJB10_25735</name>
</gene>
<dbReference type="AlphaFoldDB" id="A0AA96LQZ8"/>